<accession>A0AAP0IYD6</accession>
<gene>
    <name evidence="1" type="ORF">Sjap_013037</name>
</gene>
<evidence type="ECO:0000313" key="1">
    <source>
        <dbReference type="EMBL" id="KAK9123435.1"/>
    </source>
</evidence>
<reference evidence="1 2" key="1">
    <citation type="submission" date="2024-01" db="EMBL/GenBank/DDBJ databases">
        <title>Genome assemblies of Stephania.</title>
        <authorList>
            <person name="Yang L."/>
        </authorList>
    </citation>
    <scope>NUCLEOTIDE SEQUENCE [LARGE SCALE GENOMIC DNA]</scope>
    <source>
        <strain evidence="1">QJT</strain>
        <tissue evidence="1">Leaf</tissue>
    </source>
</reference>
<evidence type="ECO:0000313" key="2">
    <source>
        <dbReference type="Proteomes" id="UP001417504"/>
    </source>
</evidence>
<dbReference type="AlphaFoldDB" id="A0AAP0IYD6"/>
<name>A0AAP0IYD6_9MAGN</name>
<organism evidence="1 2">
    <name type="scientific">Stephania japonica</name>
    <dbReference type="NCBI Taxonomy" id="461633"/>
    <lineage>
        <taxon>Eukaryota</taxon>
        <taxon>Viridiplantae</taxon>
        <taxon>Streptophyta</taxon>
        <taxon>Embryophyta</taxon>
        <taxon>Tracheophyta</taxon>
        <taxon>Spermatophyta</taxon>
        <taxon>Magnoliopsida</taxon>
        <taxon>Ranunculales</taxon>
        <taxon>Menispermaceae</taxon>
        <taxon>Menispermoideae</taxon>
        <taxon>Cissampelideae</taxon>
        <taxon>Stephania</taxon>
    </lineage>
</organism>
<dbReference type="EMBL" id="JBBNAE010000005">
    <property type="protein sequence ID" value="KAK9123435.1"/>
    <property type="molecule type" value="Genomic_DNA"/>
</dbReference>
<keyword evidence="2" id="KW-1185">Reference proteome</keyword>
<sequence length="80" mass="9038">MEARRDTTGLFLTQTAYIKQLLQKGGMLQAKAVDTPALVGKPLFSDTSPHFSMLRYIVVYLVVCNTWFTLDQILRLSSID</sequence>
<dbReference type="Proteomes" id="UP001417504">
    <property type="component" value="Unassembled WGS sequence"/>
</dbReference>
<comment type="caution">
    <text evidence="1">The sequence shown here is derived from an EMBL/GenBank/DDBJ whole genome shotgun (WGS) entry which is preliminary data.</text>
</comment>
<protein>
    <submittedName>
        <fullName evidence="1">Uncharacterized protein</fullName>
    </submittedName>
</protein>
<proteinExistence type="predicted"/>